<keyword evidence="1" id="KW-0812">Transmembrane</keyword>
<keyword evidence="1" id="KW-1133">Transmembrane helix</keyword>
<proteinExistence type="predicted"/>
<organism evidence="2 3">
    <name type="scientific">Uabimicrobium amorphum</name>
    <dbReference type="NCBI Taxonomy" id="2596890"/>
    <lineage>
        <taxon>Bacteria</taxon>
        <taxon>Pseudomonadati</taxon>
        <taxon>Planctomycetota</taxon>
        <taxon>Candidatus Uabimicrobiia</taxon>
        <taxon>Candidatus Uabimicrobiales</taxon>
        <taxon>Candidatus Uabimicrobiaceae</taxon>
        <taxon>Candidatus Uabimicrobium</taxon>
    </lineage>
</organism>
<feature type="transmembrane region" description="Helical" evidence="1">
    <location>
        <begin position="78"/>
        <end position="96"/>
    </location>
</feature>
<name>A0A5S9IJG0_UABAM</name>
<keyword evidence="3" id="KW-1185">Reference proteome</keyword>
<dbReference type="AlphaFoldDB" id="A0A5S9IJG0"/>
<evidence type="ECO:0000313" key="2">
    <source>
        <dbReference type="EMBL" id="BBM82511.1"/>
    </source>
</evidence>
<accession>A0A5S9IJG0</accession>
<dbReference type="Proteomes" id="UP000326354">
    <property type="component" value="Chromosome"/>
</dbReference>
<dbReference type="OrthoDB" id="277430at2"/>
<gene>
    <name evidence="2" type="ORF">UABAM_00854</name>
</gene>
<sequence length="229" mass="26780">MRKSFLLLSIAIFLLESPIYAGMPSITIGYMTSLRIEAISFFLFVFLVSTWIFKYLWNSVFVEMANLPKVTYMRALGMMILWGMLFNLILTMISGARELMTPGAWEPTGITYKLKNNDKKLSTEDRLAHMQQLSRTLVDYAKKNNNMFPLNNFDSDIPQELWKLPQSEVRYKYISGVYFDKSKQLILLYEPEFVGNKRYVMLSSGDIKLMSTRDIKASFQDEIDRYNER</sequence>
<dbReference type="RefSeq" id="WP_151966751.1">
    <property type="nucleotide sequence ID" value="NZ_AP019860.1"/>
</dbReference>
<reference evidence="2 3" key="1">
    <citation type="submission" date="2019-08" db="EMBL/GenBank/DDBJ databases">
        <title>Complete genome sequence of Candidatus Uab amorphum.</title>
        <authorList>
            <person name="Shiratori T."/>
            <person name="Suzuki S."/>
            <person name="Kakizawa Y."/>
            <person name="Ishida K."/>
        </authorList>
    </citation>
    <scope>NUCLEOTIDE SEQUENCE [LARGE SCALE GENOMIC DNA]</scope>
    <source>
        <strain evidence="2 3">SRT547</strain>
    </source>
</reference>
<dbReference type="KEGG" id="uam:UABAM_00854"/>
<evidence type="ECO:0000313" key="3">
    <source>
        <dbReference type="Proteomes" id="UP000326354"/>
    </source>
</evidence>
<dbReference type="EMBL" id="AP019860">
    <property type="protein sequence ID" value="BBM82511.1"/>
    <property type="molecule type" value="Genomic_DNA"/>
</dbReference>
<keyword evidence="1" id="KW-0472">Membrane</keyword>
<evidence type="ECO:0000256" key="1">
    <source>
        <dbReference type="SAM" id="Phobius"/>
    </source>
</evidence>
<feature type="transmembrane region" description="Helical" evidence="1">
    <location>
        <begin position="37"/>
        <end position="57"/>
    </location>
</feature>
<protein>
    <submittedName>
        <fullName evidence="2">Uncharacterized protein</fullName>
    </submittedName>
</protein>